<feature type="compositionally biased region" description="Polar residues" evidence="6">
    <location>
        <begin position="24"/>
        <end position="33"/>
    </location>
</feature>
<feature type="transmembrane region" description="Helical" evidence="7">
    <location>
        <begin position="98"/>
        <end position="116"/>
    </location>
</feature>
<feature type="transmembrane region" description="Helical" evidence="7">
    <location>
        <begin position="396"/>
        <end position="415"/>
    </location>
</feature>
<reference evidence="9 10" key="1">
    <citation type="submission" date="2015-04" db="EMBL/GenBank/DDBJ databases">
        <authorList>
            <person name="Heijne W.H."/>
            <person name="Fedorova N.D."/>
            <person name="Nierman W.C."/>
            <person name="Vollebregt A.W."/>
            <person name="Zhao Z."/>
            <person name="Wu L."/>
            <person name="Kumar M."/>
            <person name="Stam H."/>
            <person name="van den Berg M.A."/>
            <person name="Pel H.J."/>
        </authorList>
    </citation>
    <scope>NUCLEOTIDE SEQUENCE [LARGE SCALE GENOMIC DNA]</scope>
    <source>
        <strain evidence="9 10">CBS 393.64</strain>
    </source>
</reference>
<keyword evidence="10" id="KW-1185">Reference proteome</keyword>
<evidence type="ECO:0000256" key="4">
    <source>
        <dbReference type="ARBA" id="ARBA00022989"/>
    </source>
</evidence>
<keyword evidence="4 7" id="KW-1133">Transmembrane helix</keyword>
<dbReference type="InterPro" id="IPR036259">
    <property type="entry name" value="MFS_trans_sf"/>
</dbReference>
<dbReference type="GO" id="GO:0022857">
    <property type="term" value="F:transmembrane transporter activity"/>
    <property type="evidence" value="ECO:0007669"/>
    <property type="project" value="InterPro"/>
</dbReference>
<dbReference type="PANTHER" id="PTHR43791">
    <property type="entry name" value="PERMEASE-RELATED"/>
    <property type="match status" value="1"/>
</dbReference>
<dbReference type="GO" id="GO:0016020">
    <property type="term" value="C:membrane"/>
    <property type="evidence" value="ECO:0007669"/>
    <property type="project" value="UniProtKB-SubCell"/>
</dbReference>
<protein>
    <submittedName>
        <fullName evidence="9">High-affinity nicotinic acid transporter</fullName>
    </submittedName>
</protein>
<comment type="caution">
    <text evidence="9">The sequence shown here is derived from an EMBL/GenBank/DDBJ whole genome shotgun (WGS) entry which is preliminary data.</text>
</comment>
<dbReference type="STRING" id="1408163.A0A0F4YGZ0"/>
<evidence type="ECO:0000256" key="5">
    <source>
        <dbReference type="ARBA" id="ARBA00023136"/>
    </source>
</evidence>
<dbReference type="PROSITE" id="PS50850">
    <property type="entry name" value="MFS"/>
    <property type="match status" value="1"/>
</dbReference>
<proteinExistence type="predicted"/>
<keyword evidence="3 7" id="KW-0812">Transmembrane</keyword>
<dbReference type="RefSeq" id="XP_013323520.1">
    <property type="nucleotide sequence ID" value="XM_013468066.1"/>
</dbReference>
<dbReference type="Proteomes" id="UP000053958">
    <property type="component" value="Unassembled WGS sequence"/>
</dbReference>
<feature type="transmembrane region" description="Helical" evidence="7">
    <location>
        <begin position="460"/>
        <end position="482"/>
    </location>
</feature>
<feature type="transmembrane region" description="Helical" evidence="7">
    <location>
        <begin position="187"/>
        <end position="210"/>
    </location>
</feature>
<dbReference type="AlphaFoldDB" id="A0A0F4YGZ0"/>
<feature type="transmembrane region" description="Helical" evidence="7">
    <location>
        <begin position="363"/>
        <end position="384"/>
    </location>
</feature>
<feature type="domain" description="Major facilitator superfamily (MFS) profile" evidence="8">
    <location>
        <begin position="61"/>
        <end position="488"/>
    </location>
</feature>
<dbReference type="Gene3D" id="1.20.1250.20">
    <property type="entry name" value="MFS general substrate transporter like domains"/>
    <property type="match status" value="2"/>
</dbReference>
<feature type="transmembrane region" description="Helical" evidence="7">
    <location>
        <begin position="53"/>
        <end position="74"/>
    </location>
</feature>
<evidence type="ECO:0000256" key="6">
    <source>
        <dbReference type="SAM" id="MobiDB-lite"/>
    </source>
</evidence>
<dbReference type="InterPro" id="IPR011701">
    <property type="entry name" value="MFS"/>
</dbReference>
<sequence length="514" mass="56881">MDNNLNSNSLDNDKPHTGLHIEDANNSSVSSTRDAGHPEDIDDDDFGKREAAVVFKLDCFIAPVMMLLMLISYLDRGNIGFAATQGLSKDIGLKGSELNIAISVFYVFYILAEFPTSLLVKRLQYNRVIPFITACWGLVCLCTGFVQGFASLVVTRLLLGFFEGCLFPSMTLFLCDWYKREELATRISFLFVASALSGAFGGLLAYAILYMDGTAGLHGWRWLYIIEGLITIVWAAICLFVVPKNFETAYFLSEKDKVVMRRRAEVMASYSGGRGHYKWKDIKMAAVDVKSWVHGVIQICVVTILYGGLTLPSGFGTFLPIILKDGFHYSTIQAQYLVIPVNLWGALTYAVGAVLSDRYKARFLSLILAAPFGIAGYAILVVNGHDHAVSPGVRYFATYLIATACYLCTGTNIAWLSSNCAPDGKRAASVGILLSLTNIGGVVAGQIYQTAAAPAFVLGHSWSLGCLVFAWCGWWIVLFIYWRRERGKDRNILLGKTIPPEEWSDRAPDFRYQF</sequence>
<dbReference type="SUPFAM" id="SSF103473">
    <property type="entry name" value="MFS general substrate transporter"/>
    <property type="match status" value="1"/>
</dbReference>
<dbReference type="GeneID" id="25321455"/>
<dbReference type="OrthoDB" id="2962993at2759"/>
<comment type="subcellular location">
    <subcellularLocation>
        <location evidence="1">Membrane</location>
        <topology evidence="1">Multi-pass membrane protein</topology>
    </subcellularLocation>
</comment>
<accession>A0A0F4YGZ0</accession>
<evidence type="ECO:0000259" key="8">
    <source>
        <dbReference type="PROSITE" id="PS50850"/>
    </source>
</evidence>
<evidence type="ECO:0000256" key="1">
    <source>
        <dbReference type="ARBA" id="ARBA00004141"/>
    </source>
</evidence>
<feature type="transmembrane region" description="Helical" evidence="7">
    <location>
        <begin position="427"/>
        <end position="448"/>
    </location>
</feature>
<feature type="region of interest" description="Disordered" evidence="6">
    <location>
        <begin position="1"/>
        <end position="43"/>
    </location>
</feature>
<dbReference type="FunFam" id="1.20.1250.20:FF:000057">
    <property type="entry name" value="MFS general substrate transporter"/>
    <property type="match status" value="1"/>
</dbReference>
<dbReference type="InterPro" id="IPR020846">
    <property type="entry name" value="MFS_dom"/>
</dbReference>
<evidence type="ECO:0000313" key="9">
    <source>
        <dbReference type="EMBL" id="KKA16908.1"/>
    </source>
</evidence>
<feature type="transmembrane region" description="Helical" evidence="7">
    <location>
        <begin position="128"/>
        <end position="150"/>
    </location>
</feature>
<feature type="transmembrane region" description="Helical" evidence="7">
    <location>
        <begin position="222"/>
        <end position="242"/>
    </location>
</feature>
<dbReference type="EMBL" id="LASV01000732">
    <property type="protein sequence ID" value="KKA16908.1"/>
    <property type="molecule type" value="Genomic_DNA"/>
</dbReference>
<evidence type="ECO:0000256" key="3">
    <source>
        <dbReference type="ARBA" id="ARBA00022692"/>
    </source>
</evidence>
<feature type="transmembrane region" description="Helical" evidence="7">
    <location>
        <begin position="156"/>
        <end position="175"/>
    </location>
</feature>
<feature type="transmembrane region" description="Helical" evidence="7">
    <location>
        <begin position="292"/>
        <end position="315"/>
    </location>
</feature>
<dbReference type="Pfam" id="PF07690">
    <property type="entry name" value="MFS_1"/>
    <property type="match status" value="1"/>
</dbReference>
<name>A0A0F4YGZ0_RASE3</name>
<evidence type="ECO:0000256" key="7">
    <source>
        <dbReference type="SAM" id="Phobius"/>
    </source>
</evidence>
<feature type="transmembrane region" description="Helical" evidence="7">
    <location>
        <begin position="335"/>
        <end position="356"/>
    </location>
</feature>
<organism evidence="9 10">
    <name type="scientific">Rasamsonia emersonii (strain ATCC 16479 / CBS 393.64 / IMI 116815)</name>
    <dbReference type="NCBI Taxonomy" id="1408163"/>
    <lineage>
        <taxon>Eukaryota</taxon>
        <taxon>Fungi</taxon>
        <taxon>Dikarya</taxon>
        <taxon>Ascomycota</taxon>
        <taxon>Pezizomycotina</taxon>
        <taxon>Eurotiomycetes</taxon>
        <taxon>Eurotiomycetidae</taxon>
        <taxon>Eurotiales</taxon>
        <taxon>Trichocomaceae</taxon>
        <taxon>Rasamsonia</taxon>
    </lineage>
</organism>
<gene>
    <name evidence="9" type="ORF">T310_9522</name>
</gene>
<keyword evidence="5 7" id="KW-0472">Membrane</keyword>
<evidence type="ECO:0000256" key="2">
    <source>
        <dbReference type="ARBA" id="ARBA00022448"/>
    </source>
</evidence>
<keyword evidence="2" id="KW-0813">Transport</keyword>
<feature type="compositionally biased region" description="Low complexity" evidence="6">
    <location>
        <begin position="1"/>
        <end position="10"/>
    </location>
</feature>
<feature type="compositionally biased region" description="Basic and acidic residues" evidence="6">
    <location>
        <begin position="11"/>
        <end position="23"/>
    </location>
</feature>
<evidence type="ECO:0000313" key="10">
    <source>
        <dbReference type="Proteomes" id="UP000053958"/>
    </source>
</evidence>
<dbReference type="PANTHER" id="PTHR43791:SF24">
    <property type="entry name" value="NICOTINIC ACID PLASMA MEMBRANE TRANSPORTER"/>
    <property type="match status" value="1"/>
</dbReference>